<organism evidence="1 2">
    <name type="scientific">Hibiscus sabdariffa</name>
    <name type="common">roselle</name>
    <dbReference type="NCBI Taxonomy" id="183260"/>
    <lineage>
        <taxon>Eukaryota</taxon>
        <taxon>Viridiplantae</taxon>
        <taxon>Streptophyta</taxon>
        <taxon>Embryophyta</taxon>
        <taxon>Tracheophyta</taxon>
        <taxon>Spermatophyta</taxon>
        <taxon>Magnoliopsida</taxon>
        <taxon>eudicotyledons</taxon>
        <taxon>Gunneridae</taxon>
        <taxon>Pentapetalae</taxon>
        <taxon>rosids</taxon>
        <taxon>malvids</taxon>
        <taxon>Malvales</taxon>
        <taxon>Malvaceae</taxon>
        <taxon>Malvoideae</taxon>
        <taxon>Hibiscus</taxon>
    </lineage>
</organism>
<proteinExistence type="predicted"/>
<comment type="caution">
    <text evidence="1">The sequence shown here is derived from an EMBL/GenBank/DDBJ whole genome shotgun (WGS) entry which is preliminary data.</text>
</comment>
<dbReference type="InterPro" id="IPR045163">
    <property type="entry name" value="Focadhesin/RST1"/>
</dbReference>
<protein>
    <submittedName>
        <fullName evidence="1">Uncharacterized protein</fullName>
    </submittedName>
</protein>
<dbReference type="EMBL" id="JBBPBN010000154">
    <property type="protein sequence ID" value="KAK8974980.1"/>
    <property type="molecule type" value="Genomic_DNA"/>
</dbReference>
<accession>A0ABR2NFL0</accession>
<reference evidence="1 2" key="1">
    <citation type="journal article" date="2024" name="G3 (Bethesda)">
        <title>Genome assembly of Hibiscus sabdariffa L. provides insights into metabolisms of medicinal natural products.</title>
        <authorList>
            <person name="Kim T."/>
        </authorList>
    </citation>
    <scope>NUCLEOTIDE SEQUENCE [LARGE SCALE GENOMIC DNA]</scope>
    <source>
        <strain evidence="1">TK-2024</strain>
        <tissue evidence="1">Old leaves</tissue>
    </source>
</reference>
<evidence type="ECO:0000313" key="1">
    <source>
        <dbReference type="EMBL" id="KAK8974980.1"/>
    </source>
</evidence>
<dbReference type="PANTHER" id="PTHR16212:SF4">
    <property type="entry name" value="FOCADHESIN"/>
    <property type="match status" value="1"/>
</dbReference>
<gene>
    <name evidence="1" type="ORF">V6N11_014392</name>
</gene>
<dbReference type="PANTHER" id="PTHR16212">
    <property type="entry name" value="FOCADHESIN FAMILY MEMBER"/>
    <property type="match status" value="1"/>
</dbReference>
<dbReference type="Proteomes" id="UP001396334">
    <property type="component" value="Unassembled WGS sequence"/>
</dbReference>
<evidence type="ECO:0000313" key="2">
    <source>
        <dbReference type="Proteomes" id="UP001396334"/>
    </source>
</evidence>
<name>A0ABR2NFL0_9ROSI</name>
<keyword evidence="2" id="KW-1185">Reference proteome</keyword>
<sequence length="310" mass="35064">MDSSLIVSKRWLKFQQELLNSKERVEAPDDSNANEENHEMLEERADAYDVVVIKVKELIVSWIPHMSSSVQTFDSSNKRLEILLSVGPCLALPHLVAFCQRVEMVDGNELHHLINGNVELISDNKFGSFHKSLLTVSYILSEGLHFIEMFRKCYSSPYPPIVHLGGMLEIDNAFGAGGGNLVDFQPFNPSVHTGYDQKDHSHISGLILVNPVCEEHSTSLMQEILLVAQNSDDNHLQQYVTVAIVRCCMRYEAQVTRLSAPDMALKERTLREECLQFALVYGYAKQFDAPLTFLDELFDLSRFTALELSL</sequence>